<reference evidence="2 3" key="1">
    <citation type="journal article" date="2004" name="Science">
        <title>The Ashbya gossypii genome as a tool for mapping the ancient Saccharomyces cerevisiae genome.</title>
        <authorList>
            <person name="Dietrich F.S."/>
            <person name="Voegeli S."/>
            <person name="Brachat S."/>
            <person name="Lerch A."/>
            <person name="Gates K."/>
            <person name="Steiner S."/>
            <person name="Mohr C."/>
            <person name="Pohlmann R."/>
            <person name="Luedi P."/>
            <person name="Choi S."/>
            <person name="Wing R.A."/>
            <person name="Flavier A."/>
            <person name="Gaffney T.D."/>
            <person name="Philippsen P."/>
        </authorList>
    </citation>
    <scope>NUCLEOTIDE SEQUENCE [LARGE SCALE GENOMIC DNA]</scope>
    <source>
        <strain evidence="3">ATCC 10895 / CBS 109.51 / FGSC 9923 / NRRL Y-1056</strain>
    </source>
</reference>
<evidence type="ECO:0000313" key="2">
    <source>
        <dbReference type="EMBL" id="AAS51138.1"/>
    </source>
</evidence>
<dbReference type="FunCoup" id="Q75CK9">
    <property type="interactions" value="345"/>
</dbReference>
<dbReference type="Proteomes" id="UP000000591">
    <property type="component" value="Chromosome III"/>
</dbReference>
<dbReference type="InterPro" id="IPR034586">
    <property type="entry name" value="Bfa1/Byr4"/>
</dbReference>
<dbReference type="PANTHER" id="PTHR35140:SF1">
    <property type="entry name" value="MITOTIC CHECK POINT PROTEIN BFA1"/>
    <property type="match status" value="1"/>
</dbReference>
<dbReference type="InParanoid" id="Q75CK9"/>
<sequence length="473" mass="52469">MMAMERTGSGAEAPQRIEMPGGGSETSFEEVDTSCGVTERKAQAGAAAPSTVSSGASTTLSGKERRGSAPTESDGHEFLRDFEEFGSSAKVDAWLQSGRGVLGLEGFRELEGEDELLELQEELEQRLGGVGGLGPPPDLGPPGGRRAGCGTSRSVTNLRARSGGVRAKKSMPSLRPAAELDVGVGPMQPQFLVPYEEPWNLSPTQYTVTRDDKILTPQLNKLPRRAKNLDEFKEDDCRRQTRTKKVSASHRLRTIKQEIDHNTPVRAGKMSYNPSLKKWEGNEEALERFRTLDEMDGKRVLLITNNRRTRGSPARTATAGAARGARDAKVVGKMVFDEENLRWLQIGGGEVDPFADIQETIKSKPLPQSGAACPSKFVKSHRSDDALDGFRENGQRFSSTRHYSLPRQQTHPTFRVSSQLLEKFYHEENRWVRHVGGWFSAESVENSRKEDVGHYDQSFMYEIRKMVMNSARN</sequence>
<dbReference type="AlphaFoldDB" id="Q75CK9"/>
<protein>
    <submittedName>
        <fullName evidence="2">ACL090Cp</fullName>
    </submittedName>
</protein>
<accession>Q75CK9</accession>
<dbReference type="EMBL" id="AE016816">
    <property type="protein sequence ID" value="AAS51138.1"/>
    <property type="molecule type" value="Genomic_DNA"/>
</dbReference>
<dbReference type="GO" id="GO:1990334">
    <property type="term" value="C:Bfa1-Bub2 complex"/>
    <property type="evidence" value="ECO:0000318"/>
    <property type="project" value="GO_Central"/>
</dbReference>
<dbReference type="eggNOG" id="ENOG502R6H5">
    <property type="taxonomic scope" value="Eukaryota"/>
</dbReference>
<dbReference type="PANTHER" id="PTHR35140">
    <property type="entry name" value="MITOTIC CHECK POINT PROTEIN BFA1"/>
    <property type="match status" value="1"/>
</dbReference>
<evidence type="ECO:0000313" key="3">
    <source>
        <dbReference type="Proteomes" id="UP000000591"/>
    </source>
</evidence>
<evidence type="ECO:0000256" key="1">
    <source>
        <dbReference type="SAM" id="MobiDB-lite"/>
    </source>
</evidence>
<feature type="region of interest" description="Disordered" evidence="1">
    <location>
        <begin position="1"/>
        <end position="76"/>
    </location>
</feature>
<dbReference type="OrthoDB" id="19159at2759"/>
<dbReference type="KEGG" id="ago:AGOS_ACL090C"/>
<organism evidence="2 3">
    <name type="scientific">Eremothecium gossypii (strain ATCC 10895 / CBS 109.51 / FGSC 9923 / NRRL Y-1056)</name>
    <name type="common">Yeast</name>
    <name type="synonym">Ashbya gossypii</name>
    <dbReference type="NCBI Taxonomy" id="284811"/>
    <lineage>
        <taxon>Eukaryota</taxon>
        <taxon>Fungi</taxon>
        <taxon>Dikarya</taxon>
        <taxon>Ascomycota</taxon>
        <taxon>Saccharomycotina</taxon>
        <taxon>Saccharomycetes</taxon>
        <taxon>Saccharomycetales</taxon>
        <taxon>Saccharomycetaceae</taxon>
        <taxon>Eremothecium</taxon>
    </lineage>
</organism>
<dbReference type="RefSeq" id="NP_983314.1">
    <property type="nucleotide sequence ID" value="NM_208667.1"/>
</dbReference>
<dbReference type="STRING" id="284811.Q75CK9"/>
<feature type="compositionally biased region" description="Polar residues" evidence="1">
    <location>
        <begin position="50"/>
        <end position="61"/>
    </location>
</feature>
<dbReference type="GO" id="GO:0031578">
    <property type="term" value="P:mitotic spindle orientation checkpoint signaling"/>
    <property type="evidence" value="ECO:0000318"/>
    <property type="project" value="GO_Central"/>
</dbReference>
<proteinExistence type="predicted"/>
<gene>
    <name evidence="2" type="ORF">AGOS_ACL090C</name>
</gene>
<dbReference type="OMA" id="QEIDHNT"/>
<dbReference type="GeneID" id="4619434"/>
<dbReference type="HOGENOM" id="CLU_037140_0_0_1"/>
<keyword evidence="3" id="KW-1185">Reference proteome</keyword>
<feature type="compositionally biased region" description="Basic and acidic residues" evidence="1">
    <location>
        <begin position="62"/>
        <end position="76"/>
    </location>
</feature>
<name>Q75CK9_EREGS</name>
<dbReference type="GO" id="GO:0005096">
    <property type="term" value="F:GTPase activator activity"/>
    <property type="evidence" value="ECO:0007669"/>
    <property type="project" value="InterPro"/>
</dbReference>
<dbReference type="GO" id="GO:0044732">
    <property type="term" value="C:mitotic spindle pole body"/>
    <property type="evidence" value="ECO:0000318"/>
    <property type="project" value="GO_Central"/>
</dbReference>
<reference evidence="3" key="2">
    <citation type="journal article" date="2013" name="G3 (Bethesda)">
        <title>Genomes of Ashbya fungi isolated from insects reveal four mating-type loci, numerous translocations, lack of transposons, and distinct gene duplications.</title>
        <authorList>
            <person name="Dietrich F.S."/>
            <person name="Voegeli S."/>
            <person name="Kuo S."/>
            <person name="Philippsen P."/>
        </authorList>
    </citation>
    <scope>GENOME REANNOTATION</scope>
    <source>
        <strain evidence="3">ATCC 10895 / CBS 109.51 / FGSC 9923 / NRRL Y-1056</strain>
    </source>
</reference>